<name>A0A2H1WEP8_SPOFR</name>
<evidence type="ECO:0000313" key="1">
    <source>
        <dbReference type="EMBL" id="SOQ51436.1"/>
    </source>
</evidence>
<accession>A0A2H1WEP8</accession>
<gene>
    <name evidence="1" type="ORF">SFRICE_026638</name>
</gene>
<dbReference type="EMBL" id="ODYU01008113">
    <property type="protein sequence ID" value="SOQ51436.1"/>
    <property type="molecule type" value="Genomic_DNA"/>
</dbReference>
<reference evidence="1" key="1">
    <citation type="submission" date="2016-07" db="EMBL/GenBank/DDBJ databases">
        <authorList>
            <person name="Bretaudeau A."/>
        </authorList>
    </citation>
    <scope>NUCLEOTIDE SEQUENCE</scope>
    <source>
        <strain evidence="1">Rice</strain>
        <tissue evidence="1">Whole body</tissue>
    </source>
</reference>
<organism evidence="1">
    <name type="scientific">Spodoptera frugiperda</name>
    <name type="common">Fall armyworm</name>
    <dbReference type="NCBI Taxonomy" id="7108"/>
    <lineage>
        <taxon>Eukaryota</taxon>
        <taxon>Metazoa</taxon>
        <taxon>Ecdysozoa</taxon>
        <taxon>Arthropoda</taxon>
        <taxon>Hexapoda</taxon>
        <taxon>Insecta</taxon>
        <taxon>Pterygota</taxon>
        <taxon>Neoptera</taxon>
        <taxon>Endopterygota</taxon>
        <taxon>Lepidoptera</taxon>
        <taxon>Glossata</taxon>
        <taxon>Ditrysia</taxon>
        <taxon>Noctuoidea</taxon>
        <taxon>Noctuidae</taxon>
        <taxon>Amphipyrinae</taxon>
        <taxon>Spodoptera</taxon>
    </lineage>
</organism>
<sequence length="103" mass="12294">MWPLLTKDLFSNKLLHGIQRHNNIDPLFFNDGANTYPFRWRDRDLEDFIGAETLGFLMGQARHTLLYRCIFCKPGSPVDTTMNDCLRFRNEFLLQYSDKLYER</sequence>
<proteinExistence type="predicted"/>
<protein>
    <submittedName>
        <fullName evidence="1">SFRICE_026638</fullName>
    </submittedName>
</protein>
<dbReference type="AlphaFoldDB" id="A0A2H1WEP8"/>